<keyword evidence="1" id="KW-0812">Transmembrane</keyword>
<reference evidence="2" key="1">
    <citation type="submission" date="2021-06" db="EMBL/GenBank/DDBJ databases">
        <authorList>
            <person name="Kallberg Y."/>
            <person name="Tangrot J."/>
            <person name="Rosling A."/>
        </authorList>
    </citation>
    <scope>NUCLEOTIDE SEQUENCE</scope>
    <source>
        <strain evidence="2">FL966</strain>
    </source>
</reference>
<keyword evidence="1" id="KW-0472">Membrane</keyword>
<comment type="caution">
    <text evidence="2">The sequence shown here is derived from an EMBL/GenBank/DDBJ whole genome shotgun (WGS) entry which is preliminary data.</text>
</comment>
<dbReference type="Proteomes" id="UP000789759">
    <property type="component" value="Unassembled WGS sequence"/>
</dbReference>
<feature type="transmembrane region" description="Helical" evidence="1">
    <location>
        <begin position="9"/>
        <end position="28"/>
    </location>
</feature>
<dbReference type="AlphaFoldDB" id="A0A9N9PKP2"/>
<sequence length="201" mass="23506">MELSSSKLYTIYVIIIFLSIILLLSTTIKTSTNDLNDFNELNDSLIKENITSLMNKLKTKPTSLIEWKQRHNITRYLNGHKTVKIYITTGNWYLSEDFTRLTYNQDGTLDHCDIPCIWKQIMLDSSSSTELESADAFFNVDFAYTIEQNIQKRPKNIKLTLESKSQCPHCHDYDELFDIYSSYDEDSDIPTSYVRIDPEIW</sequence>
<keyword evidence="1" id="KW-1133">Transmembrane helix</keyword>
<dbReference type="EMBL" id="CAJVQA010064337">
    <property type="protein sequence ID" value="CAG8830582.1"/>
    <property type="molecule type" value="Genomic_DNA"/>
</dbReference>
<keyword evidence="3" id="KW-1185">Reference proteome</keyword>
<evidence type="ECO:0000256" key="1">
    <source>
        <dbReference type="SAM" id="Phobius"/>
    </source>
</evidence>
<evidence type="ECO:0000313" key="2">
    <source>
        <dbReference type="EMBL" id="CAG8830582.1"/>
    </source>
</evidence>
<accession>A0A9N9PKP2</accession>
<evidence type="ECO:0000313" key="3">
    <source>
        <dbReference type="Proteomes" id="UP000789759"/>
    </source>
</evidence>
<feature type="non-terminal residue" evidence="2">
    <location>
        <position position="201"/>
    </location>
</feature>
<protein>
    <submittedName>
        <fullName evidence="2">16941_t:CDS:1</fullName>
    </submittedName>
</protein>
<name>A0A9N9PKP2_9GLOM</name>
<organism evidence="2 3">
    <name type="scientific">Cetraspora pellucida</name>
    <dbReference type="NCBI Taxonomy" id="1433469"/>
    <lineage>
        <taxon>Eukaryota</taxon>
        <taxon>Fungi</taxon>
        <taxon>Fungi incertae sedis</taxon>
        <taxon>Mucoromycota</taxon>
        <taxon>Glomeromycotina</taxon>
        <taxon>Glomeromycetes</taxon>
        <taxon>Diversisporales</taxon>
        <taxon>Gigasporaceae</taxon>
        <taxon>Cetraspora</taxon>
    </lineage>
</organism>
<proteinExistence type="predicted"/>
<gene>
    <name evidence="2" type="ORF">CPELLU_LOCUS20623</name>
</gene>
<dbReference type="OrthoDB" id="427096at2759"/>